<gene>
    <name evidence="1" type="ORF">D8I35_05480</name>
</gene>
<accession>A0A3M6QZW8</accession>
<organism evidence="1 2">
    <name type="scientific">Corticibacter populi</name>
    <dbReference type="NCBI Taxonomy" id="1550736"/>
    <lineage>
        <taxon>Bacteria</taxon>
        <taxon>Pseudomonadati</taxon>
        <taxon>Pseudomonadota</taxon>
        <taxon>Betaproteobacteria</taxon>
        <taxon>Burkholderiales</taxon>
        <taxon>Comamonadaceae</taxon>
        <taxon>Corticibacter</taxon>
    </lineage>
</organism>
<evidence type="ECO:0000313" key="2">
    <source>
        <dbReference type="Proteomes" id="UP000278006"/>
    </source>
</evidence>
<sequence length="100" mass="11488">MTRQYGRPDVSYETWYSDWMKMLAKQHTREELERLLYGARHDVQKAAQQHIRAVQKSHSMGGNSMARAHGRNRVEASGETAIAITGAIEIHELFPEHAKQ</sequence>
<dbReference type="Proteomes" id="UP000278006">
    <property type="component" value="Unassembled WGS sequence"/>
</dbReference>
<dbReference type="AlphaFoldDB" id="A0A3M6QZW8"/>
<name>A0A3M6QZW8_9BURK</name>
<comment type="caution">
    <text evidence="1">The sequence shown here is derived from an EMBL/GenBank/DDBJ whole genome shotgun (WGS) entry which is preliminary data.</text>
</comment>
<protein>
    <submittedName>
        <fullName evidence="1">Uncharacterized protein</fullName>
    </submittedName>
</protein>
<dbReference type="EMBL" id="RDQO01000001">
    <property type="protein sequence ID" value="RMX08528.1"/>
    <property type="molecule type" value="Genomic_DNA"/>
</dbReference>
<evidence type="ECO:0000313" key="1">
    <source>
        <dbReference type="EMBL" id="RMX08528.1"/>
    </source>
</evidence>
<proteinExistence type="predicted"/>
<reference evidence="1 2" key="1">
    <citation type="submission" date="2018-10" db="EMBL/GenBank/DDBJ databases">
        <title>Draft genome of Cortibacter populi DSM10536.</title>
        <authorList>
            <person name="Bernier A.-M."/>
            <person name="Bernard K."/>
        </authorList>
    </citation>
    <scope>NUCLEOTIDE SEQUENCE [LARGE SCALE GENOMIC DNA]</scope>
    <source>
        <strain evidence="1 2">DSM 105136</strain>
    </source>
</reference>
<keyword evidence="2" id="KW-1185">Reference proteome</keyword>